<proteinExistence type="predicted"/>
<feature type="non-terminal residue" evidence="1">
    <location>
        <position position="1"/>
    </location>
</feature>
<dbReference type="Proteomes" id="UP001431783">
    <property type="component" value="Unassembled WGS sequence"/>
</dbReference>
<reference evidence="1 2" key="1">
    <citation type="submission" date="2023-03" db="EMBL/GenBank/DDBJ databases">
        <title>Genome insight into feeding habits of ladybird beetles.</title>
        <authorList>
            <person name="Li H.-S."/>
            <person name="Huang Y.-H."/>
            <person name="Pang H."/>
        </authorList>
    </citation>
    <scope>NUCLEOTIDE SEQUENCE [LARGE SCALE GENOMIC DNA]</scope>
    <source>
        <strain evidence="1">SYSU_2023b</strain>
        <tissue evidence="1">Whole body</tissue>
    </source>
</reference>
<comment type="caution">
    <text evidence="1">The sequence shown here is derived from an EMBL/GenBank/DDBJ whole genome shotgun (WGS) entry which is preliminary data.</text>
</comment>
<protein>
    <submittedName>
        <fullName evidence="1">Uncharacterized protein</fullName>
    </submittedName>
</protein>
<dbReference type="EMBL" id="JARQZJ010000132">
    <property type="protein sequence ID" value="KAK9892152.1"/>
    <property type="molecule type" value="Genomic_DNA"/>
</dbReference>
<name>A0AAW1V8W3_9CUCU</name>
<dbReference type="AlphaFoldDB" id="A0AAW1V8W3"/>
<gene>
    <name evidence="1" type="ORF">WA026_018355</name>
</gene>
<evidence type="ECO:0000313" key="1">
    <source>
        <dbReference type="EMBL" id="KAK9892152.1"/>
    </source>
</evidence>
<evidence type="ECO:0000313" key="2">
    <source>
        <dbReference type="Proteomes" id="UP001431783"/>
    </source>
</evidence>
<keyword evidence="2" id="KW-1185">Reference proteome</keyword>
<accession>A0AAW1V8W3</accession>
<organism evidence="1 2">
    <name type="scientific">Henosepilachna vigintioctopunctata</name>
    <dbReference type="NCBI Taxonomy" id="420089"/>
    <lineage>
        <taxon>Eukaryota</taxon>
        <taxon>Metazoa</taxon>
        <taxon>Ecdysozoa</taxon>
        <taxon>Arthropoda</taxon>
        <taxon>Hexapoda</taxon>
        <taxon>Insecta</taxon>
        <taxon>Pterygota</taxon>
        <taxon>Neoptera</taxon>
        <taxon>Endopterygota</taxon>
        <taxon>Coleoptera</taxon>
        <taxon>Polyphaga</taxon>
        <taxon>Cucujiformia</taxon>
        <taxon>Coccinelloidea</taxon>
        <taxon>Coccinellidae</taxon>
        <taxon>Epilachninae</taxon>
        <taxon>Epilachnini</taxon>
        <taxon>Henosepilachna</taxon>
    </lineage>
</organism>
<sequence>AALHGIRRNHRAGNYSELITDMTTNFLFIGCIMSLEMYKLHSDSDKFEKKFGKAKGTFPSRYNGMGETLLRPVY</sequence>